<dbReference type="EMBL" id="CP032627">
    <property type="protein sequence ID" value="AYG01653.1"/>
    <property type="molecule type" value="Genomic_DNA"/>
</dbReference>
<sequence>MSREINNFIKKVLLFEDFIRYELLSKQVRAISILWDTLSMLATVLKCLVGMASLEFRPTKFNGGSKLPLNKS</sequence>
<reference evidence="1 2" key="1">
    <citation type="submission" date="2018-09" db="EMBL/GenBank/DDBJ databases">
        <title>Genome sequencing of strain 1JSPR-7.</title>
        <authorList>
            <person name="Heo J."/>
            <person name="Kim S.-J."/>
            <person name="Kwon S.-W."/>
        </authorList>
    </citation>
    <scope>NUCLEOTIDE SEQUENCE [LARGE SCALE GENOMIC DNA]</scope>
    <source>
        <strain evidence="1 2">1JSPR-7</strain>
    </source>
</reference>
<protein>
    <submittedName>
        <fullName evidence="1">Uncharacterized protein</fullName>
    </submittedName>
</protein>
<dbReference type="Proteomes" id="UP000269374">
    <property type="component" value="Chromosome"/>
</dbReference>
<keyword evidence="2" id="KW-1185">Reference proteome</keyword>
<accession>A0A387BCV8</accession>
<evidence type="ECO:0000313" key="1">
    <source>
        <dbReference type="EMBL" id="AYG01653.1"/>
    </source>
</evidence>
<dbReference type="KEGG" id="lact:D7I46_11665"/>
<gene>
    <name evidence="1" type="ORF">D7I46_11665</name>
</gene>
<dbReference type="AlphaFoldDB" id="A0A387BCV8"/>
<name>A0A387BCV8_9LACT</name>
<organism evidence="1 2">
    <name type="scientific">Lactococcus allomyrinae</name>
    <dbReference type="NCBI Taxonomy" id="2419773"/>
    <lineage>
        <taxon>Bacteria</taxon>
        <taxon>Bacillati</taxon>
        <taxon>Bacillota</taxon>
        <taxon>Bacilli</taxon>
        <taxon>Lactobacillales</taxon>
        <taxon>Streptococcaceae</taxon>
        <taxon>Lactococcus</taxon>
    </lineage>
</organism>
<evidence type="ECO:0000313" key="2">
    <source>
        <dbReference type="Proteomes" id="UP000269374"/>
    </source>
</evidence>
<proteinExistence type="predicted"/>